<organism evidence="3 4">
    <name type="scientific">Malus domestica</name>
    <name type="common">Apple</name>
    <name type="synonym">Pyrus malus</name>
    <dbReference type="NCBI Taxonomy" id="3750"/>
    <lineage>
        <taxon>Eukaryota</taxon>
        <taxon>Viridiplantae</taxon>
        <taxon>Streptophyta</taxon>
        <taxon>Embryophyta</taxon>
        <taxon>Tracheophyta</taxon>
        <taxon>Spermatophyta</taxon>
        <taxon>Magnoliopsida</taxon>
        <taxon>eudicotyledons</taxon>
        <taxon>Gunneridae</taxon>
        <taxon>Pentapetalae</taxon>
        <taxon>rosids</taxon>
        <taxon>fabids</taxon>
        <taxon>Rosales</taxon>
        <taxon>Rosaceae</taxon>
        <taxon>Amygdaloideae</taxon>
        <taxon>Maleae</taxon>
        <taxon>Malus</taxon>
    </lineage>
</organism>
<keyword evidence="1" id="KW-1133">Transmembrane helix</keyword>
<dbReference type="STRING" id="3750.A0A498IV53"/>
<evidence type="ECO:0000256" key="1">
    <source>
        <dbReference type="SAM" id="Phobius"/>
    </source>
</evidence>
<sequence length="129" mass="14636">MGRHIIFIVDVANNINHIYSILKVILLEMVLMLQVASRYMHKRLKKSSLMISNMIGPTEKTALAGHPIKGVYFMVLGIPQDLIITIVSYVGDLRISFGTKKGFIDPQKFKSCLKNAFEMILDKIPMQKN</sequence>
<dbReference type="PANTHER" id="PTHR31650:SF34">
    <property type="entry name" value="O-ACYLTRANSFERASE WSD1-LIKE ISOFORM X1"/>
    <property type="match status" value="1"/>
</dbReference>
<dbReference type="InterPro" id="IPR045034">
    <property type="entry name" value="O-acyltransferase_WSD1-like"/>
</dbReference>
<accession>A0A498IV53</accession>
<dbReference type="GO" id="GO:0019432">
    <property type="term" value="P:triglyceride biosynthetic process"/>
    <property type="evidence" value="ECO:0007669"/>
    <property type="project" value="TreeGrafter"/>
</dbReference>
<gene>
    <name evidence="3" type="ORF">DVH24_028570</name>
</gene>
<keyword evidence="4" id="KW-1185">Reference proteome</keyword>
<dbReference type="EMBL" id="RDQH01000336">
    <property type="protein sequence ID" value="RXH87070.1"/>
    <property type="molecule type" value="Genomic_DNA"/>
</dbReference>
<reference evidence="3 4" key="1">
    <citation type="submission" date="2018-10" db="EMBL/GenBank/DDBJ databases">
        <title>A high-quality apple genome assembly.</title>
        <authorList>
            <person name="Hu J."/>
        </authorList>
    </citation>
    <scope>NUCLEOTIDE SEQUENCE [LARGE SCALE GENOMIC DNA]</scope>
    <source>
        <strain evidence="4">cv. HFTH1</strain>
        <tissue evidence="3">Young leaf</tissue>
    </source>
</reference>
<evidence type="ECO:0000259" key="2">
    <source>
        <dbReference type="Pfam" id="PF06974"/>
    </source>
</evidence>
<dbReference type="GO" id="GO:0005886">
    <property type="term" value="C:plasma membrane"/>
    <property type="evidence" value="ECO:0007669"/>
    <property type="project" value="TreeGrafter"/>
</dbReference>
<evidence type="ECO:0000313" key="3">
    <source>
        <dbReference type="EMBL" id="RXH87070.1"/>
    </source>
</evidence>
<dbReference type="Pfam" id="PF06974">
    <property type="entry name" value="WS_DGAT_C"/>
    <property type="match status" value="1"/>
</dbReference>
<keyword evidence="1" id="KW-0812">Transmembrane</keyword>
<proteinExistence type="predicted"/>
<feature type="transmembrane region" description="Helical" evidence="1">
    <location>
        <begin position="17"/>
        <end position="36"/>
    </location>
</feature>
<dbReference type="PANTHER" id="PTHR31650">
    <property type="entry name" value="O-ACYLTRANSFERASE (WSD1-LIKE) FAMILY PROTEIN"/>
    <property type="match status" value="1"/>
</dbReference>
<feature type="domain" description="O-acyltransferase WSD1 C-terminal" evidence="2">
    <location>
        <begin position="29"/>
        <end position="120"/>
    </location>
</feature>
<name>A0A498IV53_MALDO</name>
<dbReference type="GO" id="GO:0008374">
    <property type="term" value="F:O-acyltransferase activity"/>
    <property type="evidence" value="ECO:0007669"/>
    <property type="project" value="InterPro"/>
</dbReference>
<keyword evidence="1" id="KW-0472">Membrane</keyword>
<dbReference type="InterPro" id="IPR009721">
    <property type="entry name" value="O-acyltransferase_WSD1_C"/>
</dbReference>
<dbReference type="Proteomes" id="UP000290289">
    <property type="component" value="Chromosome 10"/>
</dbReference>
<evidence type="ECO:0000313" key="4">
    <source>
        <dbReference type="Proteomes" id="UP000290289"/>
    </source>
</evidence>
<comment type="caution">
    <text evidence="3">The sequence shown here is derived from an EMBL/GenBank/DDBJ whole genome shotgun (WGS) entry which is preliminary data.</text>
</comment>
<protein>
    <recommendedName>
        <fullName evidence="2">O-acyltransferase WSD1 C-terminal domain-containing protein</fullName>
    </recommendedName>
</protein>
<dbReference type="AlphaFoldDB" id="A0A498IV53"/>